<sequence length="229" mass="25268">MIARSLRPLFLLIICAAFLVTAPAKAGQIQPVTLTLPIATLHQALRTLLPLPIEQHKKNRNFQGTFVVESISKLTVRQDNVLALQGQLSGRNMAVNAQVGNQTIQIKLGQVDLPVSCDIALRYDRKRRSLFLRPTFYNQARQQDPTVASLAPMLDGLSKDYALPLDKLDPLVGSLGTTPIFVQLEPVDIRLTGDSLILQFIPHAGKIGPKKKIKQQAGRKIKQQVMDAP</sequence>
<gene>
    <name evidence="2" type="ORF">Q3M24_01425</name>
</gene>
<name>A0AAU8LX19_9BACT</name>
<reference evidence="2" key="1">
    <citation type="journal article" date="2024" name="Syst. Appl. Microbiol.">
        <title>First single-strain enrichments of Electrothrix cable bacteria, description of E. aestuarii sp. nov. and E. rattekaaiensis sp. nov., and proposal of a cable bacteria taxonomy following the rules of the SeqCode.</title>
        <authorList>
            <person name="Plum-Jensen L.E."/>
            <person name="Schramm A."/>
            <person name="Marshall I.P.G."/>
        </authorList>
    </citation>
    <scope>NUCLEOTIDE SEQUENCE</scope>
    <source>
        <strain evidence="2">Rat1</strain>
    </source>
</reference>
<reference evidence="2" key="2">
    <citation type="submission" date="2024-06" db="EMBL/GenBank/DDBJ databases">
        <authorList>
            <person name="Plum-Jensen L.E."/>
            <person name="Schramm A."/>
            <person name="Marshall I.P.G."/>
        </authorList>
    </citation>
    <scope>NUCLEOTIDE SEQUENCE</scope>
    <source>
        <strain evidence="2">Rat1</strain>
    </source>
</reference>
<dbReference type="AlphaFoldDB" id="A0AAU8LX19"/>
<dbReference type="EMBL" id="CP159373">
    <property type="protein sequence ID" value="XCN73438.1"/>
    <property type="molecule type" value="Genomic_DNA"/>
</dbReference>
<keyword evidence="1" id="KW-0732">Signal</keyword>
<evidence type="ECO:0000313" key="2">
    <source>
        <dbReference type="EMBL" id="XCN73438.1"/>
    </source>
</evidence>
<evidence type="ECO:0008006" key="3">
    <source>
        <dbReference type="Google" id="ProtNLM"/>
    </source>
</evidence>
<protein>
    <recommendedName>
        <fullName evidence="3">DUF1439 domain-containing protein</fullName>
    </recommendedName>
</protein>
<evidence type="ECO:0000256" key="1">
    <source>
        <dbReference type="SAM" id="SignalP"/>
    </source>
</evidence>
<proteinExistence type="predicted"/>
<feature type="signal peptide" evidence="1">
    <location>
        <begin position="1"/>
        <end position="26"/>
    </location>
</feature>
<organism evidence="2">
    <name type="scientific">Candidatus Electrothrix aestuarii</name>
    <dbReference type="NCBI Taxonomy" id="3062594"/>
    <lineage>
        <taxon>Bacteria</taxon>
        <taxon>Pseudomonadati</taxon>
        <taxon>Thermodesulfobacteriota</taxon>
        <taxon>Desulfobulbia</taxon>
        <taxon>Desulfobulbales</taxon>
        <taxon>Desulfobulbaceae</taxon>
        <taxon>Candidatus Electrothrix</taxon>
    </lineage>
</organism>
<feature type="chain" id="PRO_5043952956" description="DUF1439 domain-containing protein" evidence="1">
    <location>
        <begin position="27"/>
        <end position="229"/>
    </location>
</feature>
<accession>A0AAU8LX19</accession>
<dbReference type="KEGG" id="eaj:Q3M24_01425"/>